<dbReference type="PANTHER" id="PTHR42684:SF3">
    <property type="entry name" value="ADENOSYLMETHIONINE-8-AMINO-7-OXONONANOATE AMINOTRANSFERASE"/>
    <property type="match status" value="1"/>
</dbReference>
<dbReference type="GO" id="GO:0009102">
    <property type="term" value="P:biotin biosynthetic process"/>
    <property type="evidence" value="ECO:0007669"/>
    <property type="project" value="UniProtKB-UniPathway"/>
</dbReference>
<dbReference type="FunFam" id="3.40.50.300:FF:001677">
    <property type="entry name" value="Bifunctional dethiobiotin synthetase/adenosylmethionine-8-amino-7-oxononanoate aminotransferase"/>
    <property type="match status" value="1"/>
</dbReference>
<evidence type="ECO:0000256" key="2">
    <source>
        <dbReference type="ARBA" id="ARBA00022576"/>
    </source>
</evidence>
<comment type="subcellular location">
    <subcellularLocation>
        <location evidence="1">Mitochondrion</location>
    </subcellularLocation>
</comment>
<dbReference type="Pfam" id="PF00202">
    <property type="entry name" value="Aminotran_3"/>
    <property type="match status" value="2"/>
</dbReference>
<dbReference type="InterPro" id="IPR027417">
    <property type="entry name" value="P-loop_NTPase"/>
</dbReference>
<dbReference type="HAMAP" id="MF_00336">
    <property type="entry name" value="BioD"/>
    <property type="match status" value="1"/>
</dbReference>
<keyword evidence="3" id="KW-0808">Transferase</keyword>
<dbReference type="InterPro" id="IPR015424">
    <property type="entry name" value="PyrdxlP-dep_Trfase"/>
</dbReference>
<protein>
    <submittedName>
        <fullName evidence="5">Uncharacterized protein</fullName>
    </submittedName>
</protein>
<sequence length="1366" mass="151205">MAPIGAALWRSLRARQVYGANTNVGKTVVSTLLCKALAERGQVGFLKPVSTGELDEADDRHVLRFAAGSKNILTKCLYQFDEPVSPHIAAKSKAIPADADILSSIHSTLSAWSSNGVKNALVETAGGVHSPGPNANSQVDLYRPLRLPVVLVADSRLGGISSSISAYESLLLRGYDVQSVLLFEDEYYQNHEYLQSYFAKKAVPLLALPKPPSRPEGKTAADIQARDHEAMSNYYQKASAQSDIGSLLDEMEQKSRDHIGALESMATRAHGAIWYPFTQHQGMEPKDITVIESAYGDFFQTLDTNSATSVLKPTFDGSASWWTQGLGHGNPELALTAAHAAGKYGHVMFAGAVHEPALNLAELLIDSLGNKRLSKVFYTDNGSTGMEVAVKMALRAACVRHGWQLSQNEVKILGLKGSYHGDTIGVMDCSEPSTFNQKVEWYRGRGHWFDFPTVGMRNGSWQVTVPEELREELGDGEIFESLDDIFDLESRAQSPAGQRYSYYIKETLEDLVYNRGVKFGALIMEPVLLGAGGMLFADPLFQYSLASVVRSNPRLFGSGPPPKDSTGWSGLPIVFDEVFTGLYRLGRRTAASFLGVDADISVHAKLLTGGLIPLAVTLASNDIFDSFSSPEKSDALLHGHSYTAHAVGCQVAVTSVKEMIDMEQRGHWAGFRAAWEPASGGEQQKNIWSYWSAGLLNDLSRAESVESVFAIGSVFSVTLRDQAGQGGYTSTAAKGLQQSLALGEVDSDRPAFNVHSRTEGKTVSVPPTPPVEDSLLLITAYVTTPLKKVSTLSKHHIPHGYINSNPSSLRQYILSFIMKIKPYEDRVDDVDKPTDTSSNGLEVARDIERQDAMINDLIQLTRLQNTEINNLRQEVRRISASATAAAEKEDGLRAEMEELKREVSALGAEQQEAKHHQKQGENSGEVSPRLTRKAHVAIRDSQTVKDRIIAAVKEDVTAQTLELEHKQGTDMLAAKSQIHGLEMIMSSVLSGIGCLYEALVPPSETRDQVTSIKHYYLDLEQKKVDVIEKLDQDSDLPSISKQQILLQHQFSALSKALNQRKQQSRDLETNQGNTDMQKQILKLSKTVESQFQVISNHNLSIGSQSEEIGKIQNCLSSLQSVLELLEKVKPECDRMRLRVLDLEDKVSRPHSSAWSSSGRSTLYMPYEDSVEKTTELSTRIESQEQALHELGQRVLVVETMGKKHKNSLFSDGRDLTILQKRLSYAEKLIGGTYSAHYFSIRGRSFYQDATSLRFIPTDRIARDRFSKFYGNRAEVAPFVDIAPPVVMLAFYAIARVRCNYEIWEDKLDLKQEIRRVAEDIIDSWVKALPLREGDKHMPCHDRALLEDGNHLKLLCRRANMDIDGDQ</sequence>
<dbReference type="Gene3D" id="3.40.640.10">
    <property type="entry name" value="Type I PLP-dependent aspartate aminotransferase-like (Major domain)"/>
    <property type="match status" value="1"/>
</dbReference>
<dbReference type="Pfam" id="PF13500">
    <property type="entry name" value="AAA_26"/>
    <property type="match status" value="1"/>
</dbReference>
<dbReference type="EMBL" id="CP055899">
    <property type="protein sequence ID" value="QKX57164.1"/>
    <property type="molecule type" value="Genomic_DNA"/>
</dbReference>
<dbReference type="PANTHER" id="PTHR42684">
    <property type="entry name" value="ADENOSYLMETHIONINE-8-AMINO-7-OXONONANOATE AMINOTRANSFERASE"/>
    <property type="match status" value="1"/>
</dbReference>
<dbReference type="Gene3D" id="3.40.50.300">
    <property type="entry name" value="P-loop containing nucleotide triphosphate hydrolases"/>
    <property type="match status" value="1"/>
</dbReference>
<name>A0A7H8QT33_TALRU</name>
<dbReference type="CDD" id="cd03109">
    <property type="entry name" value="DTBS"/>
    <property type="match status" value="1"/>
</dbReference>
<dbReference type="GO" id="GO:0004015">
    <property type="term" value="F:adenosylmethionine-8-amino-7-oxononanoate transaminase activity"/>
    <property type="evidence" value="ECO:0007669"/>
    <property type="project" value="TreeGrafter"/>
</dbReference>
<dbReference type="SUPFAM" id="SSF53383">
    <property type="entry name" value="PLP-dependent transferases"/>
    <property type="match status" value="1"/>
</dbReference>
<dbReference type="SUPFAM" id="SSF52540">
    <property type="entry name" value="P-loop containing nucleoside triphosphate hydrolases"/>
    <property type="match status" value="1"/>
</dbReference>
<dbReference type="GO" id="GO:0005739">
    <property type="term" value="C:mitochondrion"/>
    <property type="evidence" value="ECO:0007669"/>
    <property type="project" value="UniProtKB-SubCell"/>
</dbReference>
<dbReference type="InterPro" id="IPR005814">
    <property type="entry name" value="Aminotrans_3"/>
</dbReference>
<dbReference type="RefSeq" id="XP_035343342.1">
    <property type="nucleotide sequence ID" value="XM_035487449.1"/>
</dbReference>
<dbReference type="GeneID" id="55991774"/>
<dbReference type="UniPathway" id="UPA00078"/>
<evidence type="ECO:0000256" key="4">
    <source>
        <dbReference type="SAM" id="MobiDB-lite"/>
    </source>
</evidence>
<evidence type="ECO:0000256" key="3">
    <source>
        <dbReference type="ARBA" id="ARBA00022679"/>
    </source>
</evidence>
<dbReference type="PROSITE" id="PS00600">
    <property type="entry name" value="AA_TRANSFER_CLASS_3"/>
    <property type="match status" value="1"/>
</dbReference>
<reference evidence="6" key="1">
    <citation type="submission" date="2020-06" db="EMBL/GenBank/DDBJ databases">
        <title>A chromosome-scale genome assembly of Talaromyces rugulosus W13939.</title>
        <authorList>
            <person name="Wang B."/>
            <person name="Guo L."/>
            <person name="Ye K."/>
            <person name="Wang L."/>
        </authorList>
    </citation>
    <scope>NUCLEOTIDE SEQUENCE [LARGE SCALE GENOMIC DNA]</scope>
    <source>
        <strain evidence="6">W13939</strain>
    </source>
</reference>
<dbReference type="FunFam" id="3.90.1150.10:FF:000080">
    <property type="entry name" value="Bifunctional dethiobiotin synthetase/adenosylmethionine-8-amino-7-oxononanoate aminotransferase"/>
    <property type="match status" value="1"/>
</dbReference>
<dbReference type="GO" id="GO:0005524">
    <property type="term" value="F:ATP binding"/>
    <property type="evidence" value="ECO:0007669"/>
    <property type="project" value="InterPro"/>
</dbReference>
<dbReference type="GO" id="GO:0000287">
    <property type="term" value="F:magnesium ion binding"/>
    <property type="evidence" value="ECO:0007669"/>
    <property type="project" value="InterPro"/>
</dbReference>
<dbReference type="InterPro" id="IPR015421">
    <property type="entry name" value="PyrdxlP-dep_Trfase_major"/>
</dbReference>
<dbReference type="OrthoDB" id="425114at2759"/>
<feature type="region of interest" description="Disordered" evidence="4">
    <location>
        <begin position="904"/>
        <end position="935"/>
    </location>
</feature>
<dbReference type="InterPro" id="IPR049704">
    <property type="entry name" value="Aminotrans_3_PPA_site"/>
</dbReference>
<dbReference type="KEGG" id="trg:TRUGW13939_04272"/>
<accession>A0A7H8QT33</accession>
<evidence type="ECO:0000313" key="5">
    <source>
        <dbReference type="EMBL" id="QKX57164.1"/>
    </source>
</evidence>
<proteinExistence type="inferred from homology"/>
<evidence type="ECO:0000256" key="1">
    <source>
        <dbReference type="ARBA" id="ARBA00004173"/>
    </source>
</evidence>
<dbReference type="GO" id="GO:0030170">
    <property type="term" value="F:pyridoxal phosphate binding"/>
    <property type="evidence" value="ECO:0007669"/>
    <property type="project" value="InterPro"/>
</dbReference>
<dbReference type="InterPro" id="IPR004472">
    <property type="entry name" value="DTB_synth_BioD"/>
</dbReference>
<dbReference type="GO" id="GO:0004141">
    <property type="term" value="F:dethiobiotin synthase activity"/>
    <property type="evidence" value="ECO:0007669"/>
    <property type="project" value="InterPro"/>
</dbReference>
<keyword evidence="2" id="KW-0032">Aminotransferase</keyword>
<evidence type="ECO:0000313" key="6">
    <source>
        <dbReference type="Proteomes" id="UP000509510"/>
    </source>
</evidence>
<keyword evidence="6" id="KW-1185">Reference proteome</keyword>
<gene>
    <name evidence="5" type="ORF">TRUGW13939_04272</name>
</gene>
<dbReference type="Proteomes" id="UP000509510">
    <property type="component" value="Chromosome II"/>
</dbReference>
<organism evidence="5 6">
    <name type="scientific">Talaromyces rugulosus</name>
    <name type="common">Penicillium rugulosum</name>
    <dbReference type="NCBI Taxonomy" id="121627"/>
    <lineage>
        <taxon>Eukaryota</taxon>
        <taxon>Fungi</taxon>
        <taxon>Dikarya</taxon>
        <taxon>Ascomycota</taxon>
        <taxon>Pezizomycotina</taxon>
        <taxon>Eurotiomycetes</taxon>
        <taxon>Eurotiomycetidae</taxon>
        <taxon>Eurotiales</taxon>
        <taxon>Trichocomaceae</taxon>
        <taxon>Talaromyces</taxon>
        <taxon>Talaromyces sect. Islandici</taxon>
    </lineage>
</organism>